<dbReference type="AlphaFoldDB" id="A0A6C0F938"/>
<accession>A0A6C0F938</accession>
<dbReference type="EMBL" id="MN738742">
    <property type="protein sequence ID" value="QHT36400.1"/>
    <property type="molecule type" value="Genomic_DNA"/>
</dbReference>
<organism evidence="2">
    <name type="scientific">viral metagenome</name>
    <dbReference type="NCBI Taxonomy" id="1070528"/>
    <lineage>
        <taxon>unclassified sequences</taxon>
        <taxon>metagenomes</taxon>
        <taxon>organismal metagenomes</taxon>
    </lineage>
</organism>
<feature type="region of interest" description="Disordered" evidence="1">
    <location>
        <begin position="201"/>
        <end position="238"/>
    </location>
</feature>
<feature type="compositionally biased region" description="Basic and acidic residues" evidence="1">
    <location>
        <begin position="278"/>
        <end position="294"/>
    </location>
</feature>
<sequence>MKHNFKKISGGDLNNNNQDLEGGFSLTRLFTGNLYNNDYVADFETQEAWDDWFEKIKKRHINLFVFTKNDPKYKPDKSLEEDDIDPYSNFLMPSLLEEYNFSNIINILKDYYNFENGNWNTYKGENIGRQFKEDNIKPKGDRWLTSGRVQKVIQSLIDFLNKQIKDGKGDKDEYEGGIRMIKQALEESPFKTFKTKMRLEKTQEQQIKKADEKIKEREEKEKKEQRKKEIADMKAQSKGLQKTNNEILEEVKKIRNEINRLTIALQQTNAKISSDNKQPPELKRKDLRSENKTKADKIRAEIDDLVKQEAAIIKSLFDTNISRAKTTFREYL</sequence>
<protein>
    <submittedName>
        <fullName evidence="2">Uncharacterized protein</fullName>
    </submittedName>
</protein>
<evidence type="ECO:0000313" key="2">
    <source>
        <dbReference type="EMBL" id="QHT36400.1"/>
    </source>
</evidence>
<proteinExistence type="predicted"/>
<evidence type="ECO:0000256" key="1">
    <source>
        <dbReference type="SAM" id="MobiDB-lite"/>
    </source>
</evidence>
<feature type="region of interest" description="Disordered" evidence="1">
    <location>
        <begin position="270"/>
        <end position="294"/>
    </location>
</feature>
<name>A0A6C0F938_9ZZZZ</name>
<feature type="compositionally biased region" description="Basic and acidic residues" evidence="1">
    <location>
        <begin position="201"/>
        <end position="232"/>
    </location>
</feature>
<reference evidence="2" key="1">
    <citation type="journal article" date="2020" name="Nature">
        <title>Giant virus diversity and host interactions through global metagenomics.</title>
        <authorList>
            <person name="Schulz F."/>
            <person name="Roux S."/>
            <person name="Paez-Espino D."/>
            <person name="Jungbluth S."/>
            <person name="Walsh D.A."/>
            <person name="Denef V.J."/>
            <person name="McMahon K.D."/>
            <person name="Konstantinidis K.T."/>
            <person name="Eloe-Fadrosh E.A."/>
            <person name="Kyrpides N.C."/>
            <person name="Woyke T."/>
        </authorList>
    </citation>
    <scope>NUCLEOTIDE SEQUENCE</scope>
    <source>
        <strain evidence="2">GVMAG-S-ERX555931-87</strain>
    </source>
</reference>